<dbReference type="RefSeq" id="WP_206100651.1">
    <property type="nucleotide sequence ID" value="NZ_CP070969.1"/>
</dbReference>
<keyword evidence="2" id="KW-1185">Reference proteome</keyword>
<evidence type="ECO:0008006" key="3">
    <source>
        <dbReference type="Google" id="ProtNLM"/>
    </source>
</evidence>
<evidence type="ECO:0000313" key="2">
    <source>
        <dbReference type="Proteomes" id="UP000663452"/>
    </source>
</evidence>
<name>A0ABX7LAH9_9BACL</name>
<accession>A0ABX7LAH9</accession>
<organism evidence="1 2">
    <name type="scientific">Paenibacillus tianjinensis</name>
    <dbReference type="NCBI Taxonomy" id="2810347"/>
    <lineage>
        <taxon>Bacteria</taxon>
        <taxon>Bacillati</taxon>
        <taxon>Bacillota</taxon>
        <taxon>Bacilli</taxon>
        <taxon>Bacillales</taxon>
        <taxon>Paenibacillaceae</taxon>
        <taxon>Paenibacillus</taxon>
    </lineage>
</organism>
<proteinExistence type="predicted"/>
<evidence type="ECO:0000313" key="1">
    <source>
        <dbReference type="EMBL" id="QSF42992.1"/>
    </source>
</evidence>
<protein>
    <recommendedName>
        <fullName evidence="3">PD-(D/E)XK nuclease superfamily protein</fullName>
    </recommendedName>
</protein>
<sequence>MINGTLSVKLRPLKFAIIIEPYDTQSLETAIYINSYLWGGTYNPIIPAFSDGNGKISSTDMEMIEGYVFNFDPDYIVNLSKVDLSETYLHEKLISIESIMDLENIENNKNYGTSVFHILDVFCEQELKYQRREQLQIVHPIFQGEFELFLSSVFGSLQAQLNDNYLRSFVELYNVKKAPCSLENFTEYLEPDILFLRRITSKFLNISRRNDHHCSYIFFMDASSPVDIIDFWNLRALGLNILPVPKQIFINESSLEIVQHFIESSFFPLKSNSEIYHNTTIQKSRQTSEEELSMFLKQISFLKQKEGYNHSYVIREWFPRLWIEDVLFSDDAICCEITSRSERISIQGEKRLEIKVLRPDFHIDSFKPMYVNELNWSVYNQTELLSEIIPEGDNKLIRILNNTEINNWKISRRGLSYFCDYTDTIRFSIPNAKDTFGYWMQLNGWETALSNSGRIAEQMMRHLGGPQHLSIISQEKLVQLLLNISKRDWITDEEFRKEINIIMDGNAKKYADGFINTLLKTKMIKLGIRTQCPVCTHYNWDSLDKNNYSLNCGKCLSEYEMPSYNTKLIKWAYKSFGPFSLPNSAYGVYCVLLTYRFFAQILDGTTTTLLSSTASKNNKKIEFDLALHFKMNKFDDKSRSDLLFCECKTHNLFEKNDISRMRELAREFPKAIIVFSTMKPKLNDNEKLLISEMIYELRRERKERRLNSDVLILTGIELYSEFHPTFAWENLGGAYQEKAKNYRWVHDIKGLCAATQNIHLDIESYEEWIRQQ</sequence>
<reference evidence="1 2" key="1">
    <citation type="submission" date="2021-02" db="EMBL/GenBank/DDBJ databases">
        <title>Paenibacillus tianjinensis sp. nov.</title>
        <authorList>
            <person name="Liu H."/>
        </authorList>
    </citation>
    <scope>NUCLEOTIDE SEQUENCE [LARGE SCALE GENOMIC DNA]</scope>
    <source>
        <strain evidence="1 2">TB2019</strain>
    </source>
</reference>
<gene>
    <name evidence="1" type="ORF">JRJ22_17010</name>
</gene>
<dbReference type="Proteomes" id="UP000663452">
    <property type="component" value="Chromosome"/>
</dbReference>
<dbReference type="EMBL" id="CP070969">
    <property type="protein sequence ID" value="QSF42992.1"/>
    <property type="molecule type" value="Genomic_DNA"/>
</dbReference>